<accession>A0AA40B1I9</accession>
<feature type="compositionally biased region" description="Polar residues" evidence="1">
    <location>
        <begin position="43"/>
        <end position="52"/>
    </location>
</feature>
<evidence type="ECO:0000313" key="2">
    <source>
        <dbReference type="EMBL" id="KAK0725964.1"/>
    </source>
</evidence>
<gene>
    <name evidence="2" type="ORF">B0H67DRAFT_144044</name>
</gene>
<evidence type="ECO:0000313" key="3">
    <source>
        <dbReference type="Proteomes" id="UP001172102"/>
    </source>
</evidence>
<feature type="region of interest" description="Disordered" evidence="1">
    <location>
        <begin position="26"/>
        <end position="78"/>
    </location>
</feature>
<dbReference type="AlphaFoldDB" id="A0AA40B1I9"/>
<evidence type="ECO:0000256" key="1">
    <source>
        <dbReference type="SAM" id="MobiDB-lite"/>
    </source>
</evidence>
<comment type="caution">
    <text evidence="2">The sequence shown here is derived from an EMBL/GenBank/DDBJ whole genome shotgun (WGS) entry which is preliminary data.</text>
</comment>
<name>A0AA40B1I9_9PEZI</name>
<feature type="non-terminal residue" evidence="2">
    <location>
        <position position="121"/>
    </location>
</feature>
<organism evidence="2 3">
    <name type="scientific">Lasiosphaeris hirsuta</name>
    <dbReference type="NCBI Taxonomy" id="260670"/>
    <lineage>
        <taxon>Eukaryota</taxon>
        <taxon>Fungi</taxon>
        <taxon>Dikarya</taxon>
        <taxon>Ascomycota</taxon>
        <taxon>Pezizomycotina</taxon>
        <taxon>Sordariomycetes</taxon>
        <taxon>Sordariomycetidae</taxon>
        <taxon>Sordariales</taxon>
        <taxon>Lasiosphaeriaceae</taxon>
        <taxon>Lasiosphaeris</taxon>
    </lineage>
</organism>
<reference evidence="2" key="1">
    <citation type="submission" date="2023-06" db="EMBL/GenBank/DDBJ databases">
        <title>Genome-scale phylogeny and comparative genomics of the fungal order Sordariales.</title>
        <authorList>
            <consortium name="Lawrence Berkeley National Laboratory"/>
            <person name="Hensen N."/>
            <person name="Bonometti L."/>
            <person name="Westerberg I."/>
            <person name="Brannstrom I.O."/>
            <person name="Guillou S."/>
            <person name="Cros-Aarteil S."/>
            <person name="Calhoun S."/>
            <person name="Haridas S."/>
            <person name="Kuo A."/>
            <person name="Mondo S."/>
            <person name="Pangilinan J."/>
            <person name="Riley R."/>
            <person name="Labutti K."/>
            <person name="Andreopoulos B."/>
            <person name="Lipzen A."/>
            <person name="Chen C."/>
            <person name="Yanf M."/>
            <person name="Daum C."/>
            <person name="Ng V."/>
            <person name="Clum A."/>
            <person name="Steindorff A."/>
            <person name="Ohm R."/>
            <person name="Martin F."/>
            <person name="Silar P."/>
            <person name="Natvig D."/>
            <person name="Lalanne C."/>
            <person name="Gautier V."/>
            <person name="Ament-Velasquez S.L."/>
            <person name="Kruys A."/>
            <person name="Hutchinson M.I."/>
            <person name="Powell A.J."/>
            <person name="Barry K."/>
            <person name="Miller A.N."/>
            <person name="Grigoriev I.V."/>
            <person name="Debuchy R."/>
            <person name="Gladieux P."/>
            <person name="Thoren M.H."/>
            <person name="Johannesson H."/>
        </authorList>
    </citation>
    <scope>NUCLEOTIDE SEQUENCE</scope>
    <source>
        <strain evidence="2">SMH4607-1</strain>
    </source>
</reference>
<proteinExistence type="predicted"/>
<dbReference type="EMBL" id="JAUKUA010000002">
    <property type="protein sequence ID" value="KAK0725964.1"/>
    <property type="molecule type" value="Genomic_DNA"/>
</dbReference>
<dbReference type="Proteomes" id="UP001172102">
    <property type="component" value="Unassembled WGS sequence"/>
</dbReference>
<keyword evidence="3" id="KW-1185">Reference proteome</keyword>
<sequence length="121" mass="12603">GGGGYASVTSGFPPFPVGLSPIHIPHSTGPVLALHGTVPKASFPQSPSSQGNGRADPSREMAANQGVKQDGSRPPPRAAFLIPHRLHVWFIIAGHPSVQLQHHGIFNTQVPQPSPNSSITA</sequence>
<protein>
    <submittedName>
        <fullName evidence="2">Uncharacterized protein</fullName>
    </submittedName>
</protein>